<protein>
    <submittedName>
        <fullName evidence="1">Exonuclease</fullName>
    </submittedName>
</protein>
<dbReference type="InterPro" id="IPR036866">
    <property type="entry name" value="RibonucZ/Hydroxyglut_hydro"/>
</dbReference>
<keyword evidence="2" id="KW-1185">Reference proteome</keyword>
<dbReference type="InterPro" id="IPR050698">
    <property type="entry name" value="MBL"/>
</dbReference>
<organism evidence="1 2">
    <name type="scientific">Solitalea longa</name>
    <dbReference type="NCBI Taxonomy" id="2079460"/>
    <lineage>
        <taxon>Bacteria</taxon>
        <taxon>Pseudomonadati</taxon>
        <taxon>Bacteroidota</taxon>
        <taxon>Sphingobacteriia</taxon>
        <taxon>Sphingobacteriales</taxon>
        <taxon>Sphingobacteriaceae</taxon>
        <taxon>Solitalea</taxon>
    </lineage>
</organism>
<proteinExistence type="predicted"/>
<dbReference type="PANTHER" id="PTHR11203:SF49">
    <property type="entry name" value="BLL1145 PROTEIN"/>
    <property type="match status" value="1"/>
</dbReference>
<dbReference type="OrthoDB" id="9803916at2"/>
<dbReference type="GO" id="GO:0004521">
    <property type="term" value="F:RNA endonuclease activity"/>
    <property type="evidence" value="ECO:0007669"/>
    <property type="project" value="TreeGrafter"/>
</dbReference>
<evidence type="ECO:0000313" key="1">
    <source>
        <dbReference type="EMBL" id="POY36110.1"/>
    </source>
</evidence>
<keyword evidence="1" id="KW-0269">Exonuclease</keyword>
<dbReference type="GO" id="GO:0004527">
    <property type="term" value="F:exonuclease activity"/>
    <property type="evidence" value="ECO:0007669"/>
    <property type="project" value="UniProtKB-KW"/>
</dbReference>
<comment type="caution">
    <text evidence="1">The sequence shown here is derived from an EMBL/GenBank/DDBJ whole genome shotgun (WGS) entry which is preliminary data.</text>
</comment>
<reference evidence="1 2" key="1">
    <citation type="submission" date="2018-01" db="EMBL/GenBank/DDBJ databases">
        <authorList>
            <person name="Gaut B.S."/>
            <person name="Morton B.R."/>
            <person name="Clegg M.T."/>
            <person name="Duvall M.R."/>
        </authorList>
    </citation>
    <scope>NUCLEOTIDE SEQUENCE [LARGE SCALE GENOMIC DNA]</scope>
    <source>
        <strain evidence="1 2">HR-AV</strain>
    </source>
</reference>
<accession>A0A2S5A0J0</accession>
<dbReference type="EMBL" id="PQVF01000008">
    <property type="protein sequence ID" value="POY36110.1"/>
    <property type="molecule type" value="Genomic_DNA"/>
</dbReference>
<dbReference type="Proteomes" id="UP000236893">
    <property type="component" value="Unassembled WGS sequence"/>
</dbReference>
<gene>
    <name evidence="1" type="ORF">C3K47_13000</name>
</gene>
<dbReference type="RefSeq" id="WP_103789574.1">
    <property type="nucleotide sequence ID" value="NZ_PQVF01000008.1"/>
</dbReference>
<dbReference type="PANTHER" id="PTHR11203">
    <property type="entry name" value="CLEAVAGE AND POLYADENYLATION SPECIFICITY FACTOR FAMILY MEMBER"/>
    <property type="match status" value="1"/>
</dbReference>
<sequence>MVEEYFKLTEIGLYCPRYNFYLDPQKSVKNAVISHAHGDHAVAGSENVYCTESTRSVMELRFKKNAGKNFQVRDYHQSFMIDDARITFYSAGHILGSAQILVEIDGKRILYTGDFKLDADPTNEPFEFVKADILITETTFASSETAHPNAESEIVKLNKFNNNIIFGAYALGKAQRITQLINEHCSNLNVLVHYSIAPIHRIYEQYGIDLGKWQLYDRKTMKHSSNSVYIVPPLTFSSYKHSRDVYKVFASGWGNLQEYCDEKLFISDHADWNQILTLIERSEAKEIWTLHGNGHELKQHLKDSHAVKILNE</sequence>
<keyword evidence="1" id="KW-0378">Hydrolase</keyword>
<dbReference type="Gene3D" id="3.60.15.10">
    <property type="entry name" value="Ribonuclease Z/Hydroxyacylglutathione hydrolase-like"/>
    <property type="match status" value="1"/>
</dbReference>
<keyword evidence="1" id="KW-0540">Nuclease</keyword>
<dbReference type="SUPFAM" id="SSF56281">
    <property type="entry name" value="Metallo-hydrolase/oxidoreductase"/>
    <property type="match status" value="1"/>
</dbReference>
<evidence type="ECO:0000313" key="2">
    <source>
        <dbReference type="Proteomes" id="UP000236893"/>
    </source>
</evidence>
<dbReference type="AlphaFoldDB" id="A0A2S5A0J0"/>
<name>A0A2S5A0J0_9SPHI</name>